<dbReference type="GO" id="GO:0004826">
    <property type="term" value="F:phenylalanine-tRNA ligase activity"/>
    <property type="evidence" value="ECO:0007669"/>
    <property type="project" value="InterPro"/>
</dbReference>
<dbReference type="InterPro" id="IPR005146">
    <property type="entry name" value="B3/B4_tRNA-bd"/>
</dbReference>
<dbReference type="Pfam" id="PF03483">
    <property type="entry name" value="B3_4"/>
    <property type="match status" value="1"/>
</dbReference>
<dbReference type="GeneID" id="1478278"/>
<name>A0A832SVC0_9EURY</name>
<accession>A0A832SVC0</accession>
<gene>
    <name evidence="2" type="ORF">HA336_06545</name>
</gene>
<feature type="domain" description="B3/B4 tRNA-binding" evidence="1">
    <location>
        <begin position="58"/>
        <end position="208"/>
    </location>
</feature>
<sequence length="218" mass="24338">MRVEVDPEVNDRGLRYAYVRVEGVDPGADASELVDRVTARLRERFDLDDLKDDPIVRAYRDYLWSIDVDPTKVRPAGEALLRRALRGNFPRINAVVDSYNLASAEYRVPISCFDADKLTGDLIIRPAESGEVMVDIAGERMELDDRFVVVADEDGPVSVSPYRDARRTAVTDETERVLLLAHGVPGVEVEHLVEALKTAVRYLREGAEAESASRIVTP</sequence>
<dbReference type="InterPro" id="IPR020825">
    <property type="entry name" value="Phe-tRNA_synthase-like_B3/B4"/>
</dbReference>
<dbReference type="PANTHER" id="PTHR39209:SF2">
    <property type="entry name" value="CYTOPLASMIC PROTEIN"/>
    <property type="match status" value="1"/>
</dbReference>
<dbReference type="PANTHER" id="PTHR39209">
    <property type="match status" value="1"/>
</dbReference>
<dbReference type="AlphaFoldDB" id="A0A832SVC0"/>
<proteinExistence type="predicted"/>
<protein>
    <submittedName>
        <fullName evidence="2">B3/4 domain-containing protein</fullName>
    </submittedName>
</protein>
<dbReference type="Gene3D" id="3.50.40.10">
    <property type="entry name" value="Phenylalanyl-trna Synthetase, Chain B, domain 3"/>
    <property type="match status" value="1"/>
</dbReference>
<reference evidence="2" key="1">
    <citation type="journal article" date="2020" name="bioRxiv">
        <title>A rank-normalized archaeal taxonomy based on genome phylogeny resolves widespread incomplete and uneven classifications.</title>
        <authorList>
            <person name="Rinke C."/>
            <person name="Chuvochina M."/>
            <person name="Mussig A.J."/>
            <person name="Chaumeil P.-A."/>
            <person name="Waite D.W."/>
            <person name="Whitman W.B."/>
            <person name="Parks D.H."/>
            <person name="Hugenholtz P."/>
        </authorList>
    </citation>
    <scope>NUCLEOTIDE SEQUENCE</scope>
    <source>
        <strain evidence="2">UBA8853</strain>
    </source>
</reference>
<dbReference type="SMART" id="SM00873">
    <property type="entry name" value="B3_4"/>
    <property type="match status" value="1"/>
</dbReference>
<dbReference type="GO" id="GO:0003723">
    <property type="term" value="F:RNA binding"/>
    <property type="evidence" value="ECO:0007669"/>
    <property type="project" value="InterPro"/>
</dbReference>
<comment type="caution">
    <text evidence="2">The sequence shown here is derived from an EMBL/GenBank/DDBJ whole genome shotgun (WGS) entry which is preliminary data.</text>
</comment>
<dbReference type="EMBL" id="DUJS01000004">
    <property type="protein sequence ID" value="HII70872.1"/>
    <property type="molecule type" value="Genomic_DNA"/>
</dbReference>
<dbReference type="OMA" id="YRDFYWK"/>
<dbReference type="Proteomes" id="UP000619545">
    <property type="component" value="Unassembled WGS sequence"/>
</dbReference>
<evidence type="ECO:0000313" key="3">
    <source>
        <dbReference type="Proteomes" id="UP000619545"/>
    </source>
</evidence>
<evidence type="ECO:0000313" key="2">
    <source>
        <dbReference type="EMBL" id="HII70872.1"/>
    </source>
</evidence>
<dbReference type="SUPFAM" id="SSF56037">
    <property type="entry name" value="PheT/TilS domain"/>
    <property type="match status" value="1"/>
</dbReference>
<dbReference type="RefSeq" id="WP_011020051.1">
    <property type="nucleotide sequence ID" value="NZ_DUJS01000004.1"/>
</dbReference>
<evidence type="ECO:0000259" key="1">
    <source>
        <dbReference type="SMART" id="SM00873"/>
    </source>
</evidence>
<organism evidence="2 3">
    <name type="scientific">Methanopyrus kandleri</name>
    <dbReference type="NCBI Taxonomy" id="2320"/>
    <lineage>
        <taxon>Archaea</taxon>
        <taxon>Methanobacteriati</taxon>
        <taxon>Methanobacteriota</taxon>
        <taxon>Methanomada group</taxon>
        <taxon>Methanopyri</taxon>
        <taxon>Methanopyrales</taxon>
        <taxon>Methanopyraceae</taxon>
        <taxon>Methanopyrus</taxon>
    </lineage>
</organism>